<feature type="domain" description="Sodium/calcium exchanger membrane region" evidence="13">
    <location>
        <begin position="142"/>
        <end position="285"/>
    </location>
</feature>
<gene>
    <name evidence="14" type="ORF">CEY00_Acc12947</name>
</gene>
<protein>
    <submittedName>
        <fullName evidence="14">Cation/calcium exchanger like</fullName>
    </submittedName>
</protein>
<evidence type="ECO:0000313" key="15">
    <source>
        <dbReference type="Proteomes" id="UP000241394"/>
    </source>
</evidence>
<dbReference type="STRING" id="1590841.A0A2R6QUM1"/>
<evidence type="ECO:0000256" key="3">
    <source>
        <dbReference type="ARBA" id="ARBA00022449"/>
    </source>
</evidence>
<evidence type="ECO:0000256" key="12">
    <source>
        <dbReference type="SAM" id="Phobius"/>
    </source>
</evidence>
<dbReference type="InParanoid" id="A0A2R6QUM1"/>
<dbReference type="GO" id="GO:0016020">
    <property type="term" value="C:membrane"/>
    <property type="evidence" value="ECO:0007669"/>
    <property type="project" value="UniProtKB-SubCell"/>
</dbReference>
<organism evidence="14 15">
    <name type="scientific">Actinidia chinensis var. chinensis</name>
    <name type="common">Chinese soft-hair kiwi</name>
    <dbReference type="NCBI Taxonomy" id="1590841"/>
    <lineage>
        <taxon>Eukaryota</taxon>
        <taxon>Viridiplantae</taxon>
        <taxon>Streptophyta</taxon>
        <taxon>Embryophyta</taxon>
        <taxon>Tracheophyta</taxon>
        <taxon>Spermatophyta</taxon>
        <taxon>Magnoliopsida</taxon>
        <taxon>eudicotyledons</taxon>
        <taxon>Gunneridae</taxon>
        <taxon>Pentapetalae</taxon>
        <taxon>asterids</taxon>
        <taxon>Ericales</taxon>
        <taxon>Actinidiaceae</taxon>
        <taxon>Actinidia</taxon>
    </lineage>
</organism>
<feature type="transmembrane region" description="Helical" evidence="12">
    <location>
        <begin position="269"/>
        <end position="291"/>
    </location>
</feature>
<evidence type="ECO:0000256" key="4">
    <source>
        <dbReference type="ARBA" id="ARBA00022538"/>
    </source>
</evidence>
<evidence type="ECO:0000256" key="5">
    <source>
        <dbReference type="ARBA" id="ARBA00022692"/>
    </source>
</evidence>
<evidence type="ECO:0000256" key="8">
    <source>
        <dbReference type="ARBA" id="ARBA00023053"/>
    </source>
</evidence>
<dbReference type="PANTHER" id="PTHR12266">
    <property type="entry name" value="NA+/CA2+ K+ INDEPENDENT EXCHANGER"/>
    <property type="match status" value="1"/>
</dbReference>
<feature type="transmembrane region" description="Helical" evidence="12">
    <location>
        <begin position="585"/>
        <end position="603"/>
    </location>
</feature>
<feature type="transmembrane region" description="Helical" evidence="12">
    <location>
        <begin position="477"/>
        <end position="495"/>
    </location>
</feature>
<feature type="transmembrane region" description="Helical" evidence="12">
    <location>
        <begin position="16"/>
        <end position="33"/>
    </location>
</feature>
<feature type="transmembrane region" description="Helical" evidence="12">
    <location>
        <begin position="243"/>
        <end position="263"/>
    </location>
</feature>
<keyword evidence="10" id="KW-0739">Sodium transport</keyword>
<evidence type="ECO:0000256" key="10">
    <source>
        <dbReference type="ARBA" id="ARBA00023201"/>
    </source>
</evidence>
<feature type="transmembrane region" description="Helical" evidence="12">
    <location>
        <begin position="448"/>
        <end position="465"/>
    </location>
</feature>
<dbReference type="InterPro" id="IPR004837">
    <property type="entry name" value="NaCa_Exmemb"/>
</dbReference>
<keyword evidence="9 12" id="KW-0472">Membrane</keyword>
<keyword evidence="15" id="KW-1185">Reference proteome</keyword>
<keyword evidence="6" id="KW-0630">Potassium</keyword>
<dbReference type="GO" id="GO:0006814">
    <property type="term" value="P:sodium ion transport"/>
    <property type="evidence" value="ECO:0007669"/>
    <property type="project" value="UniProtKB-KW"/>
</dbReference>
<keyword evidence="5 12" id="KW-0812">Transmembrane</keyword>
<dbReference type="GO" id="GO:0015297">
    <property type="term" value="F:antiporter activity"/>
    <property type="evidence" value="ECO:0007669"/>
    <property type="project" value="UniProtKB-KW"/>
</dbReference>
<evidence type="ECO:0000256" key="6">
    <source>
        <dbReference type="ARBA" id="ARBA00022958"/>
    </source>
</evidence>
<dbReference type="EMBL" id="NKQK01000012">
    <property type="protein sequence ID" value="PSS15456.1"/>
    <property type="molecule type" value="Genomic_DNA"/>
</dbReference>
<proteinExistence type="inferred from homology"/>
<feature type="transmembrane region" description="Helical" evidence="12">
    <location>
        <begin position="544"/>
        <end position="573"/>
    </location>
</feature>
<evidence type="ECO:0000256" key="11">
    <source>
        <dbReference type="ARBA" id="ARBA00038187"/>
    </source>
</evidence>
<dbReference type="InterPro" id="IPR044880">
    <property type="entry name" value="NCX_ion-bd_dom_sf"/>
</dbReference>
<dbReference type="Proteomes" id="UP000241394">
    <property type="component" value="Chromosome LG12"/>
</dbReference>
<keyword evidence="8" id="KW-0915">Sodium</keyword>
<reference evidence="15" key="2">
    <citation type="journal article" date="2018" name="BMC Genomics">
        <title>A manually annotated Actinidia chinensis var. chinensis (kiwifruit) genome highlights the challenges associated with draft genomes and gene prediction in plants.</title>
        <authorList>
            <person name="Pilkington S.M."/>
            <person name="Crowhurst R."/>
            <person name="Hilario E."/>
            <person name="Nardozza S."/>
            <person name="Fraser L."/>
            <person name="Peng Y."/>
            <person name="Gunaseelan K."/>
            <person name="Simpson R."/>
            <person name="Tahir J."/>
            <person name="Deroles S.C."/>
            <person name="Templeton K."/>
            <person name="Luo Z."/>
            <person name="Davy M."/>
            <person name="Cheng C."/>
            <person name="McNeilage M."/>
            <person name="Scaglione D."/>
            <person name="Liu Y."/>
            <person name="Zhang Q."/>
            <person name="Datson P."/>
            <person name="De Silva N."/>
            <person name="Gardiner S.E."/>
            <person name="Bassett H."/>
            <person name="Chagne D."/>
            <person name="McCallum J."/>
            <person name="Dzierzon H."/>
            <person name="Deng C."/>
            <person name="Wang Y.Y."/>
            <person name="Barron L."/>
            <person name="Manako K."/>
            <person name="Bowen J."/>
            <person name="Foster T.M."/>
            <person name="Erridge Z.A."/>
            <person name="Tiffin H."/>
            <person name="Waite C.N."/>
            <person name="Davies K.M."/>
            <person name="Grierson E.P."/>
            <person name="Laing W.A."/>
            <person name="Kirk R."/>
            <person name="Chen X."/>
            <person name="Wood M."/>
            <person name="Montefiori M."/>
            <person name="Brummell D.A."/>
            <person name="Schwinn K.E."/>
            <person name="Catanach A."/>
            <person name="Fullerton C."/>
            <person name="Li D."/>
            <person name="Meiyalaghan S."/>
            <person name="Nieuwenhuizen N."/>
            <person name="Read N."/>
            <person name="Prakash R."/>
            <person name="Hunter D."/>
            <person name="Zhang H."/>
            <person name="McKenzie M."/>
            <person name="Knabel M."/>
            <person name="Harris A."/>
            <person name="Allan A.C."/>
            <person name="Gleave A."/>
            <person name="Chen A."/>
            <person name="Janssen B.J."/>
            <person name="Plunkett B."/>
            <person name="Ampomah-Dwamena C."/>
            <person name="Voogd C."/>
            <person name="Leif D."/>
            <person name="Lafferty D."/>
            <person name="Souleyre E.J.F."/>
            <person name="Varkonyi-Gasic E."/>
            <person name="Gambi F."/>
            <person name="Hanley J."/>
            <person name="Yao J.L."/>
            <person name="Cheung J."/>
            <person name="David K.M."/>
            <person name="Warren B."/>
            <person name="Marsh K."/>
            <person name="Snowden K.C."/>
            <person name="Lin-Wang K."/>
            <person name="Brian L."/>
            <person name="Martinez-Sanchez M."/>
            <person name="Wang M."/>
            <person name="Ileperuma N."/>
            <person name="Macnee N."/>
            <person name="Campin R."/>
            <person name="McAtee P."/>
            <person name="Drummond R.S.M."/>
            <person name="Espley R.V."/>
            <person name="Ireland H.S."/>
            <person name="Wu R."/>
            <person name="Atkinson R.G."/>
            <person name="Karunairetnam S."/>
            <person name="Bulley S."/>
            <person name="Chunkath S."/>
            <person name="Hanley Z."/>
            <person name="Storey R."/>
            <person name="Thrimawithana A.H."/>
            <person name="Thomson S."/>
            <person name="David C."/>
            <person name="Testolin R."/>
            <person name="Huang H."/>
            <person name="Hellens R.P."/>
            <person name="Schaffer R.J."/>
        </authorList>
    </citation>
    <scope>NUCLEOTIDE SEQUENCE [LARGE SCALE GENOMIC DNA]</scope>
    <source>
        <strain evidence="15">cv. Red5</strain>
    </source>
</reference>
<keyword evidence="10" id="KW-0406">Ion transport</keyword>
<dbReference type="PANTHER" id="PTHR12266:SF26">
    <property type="entry name" value="CATION_CALCIUM EXCHANGER 3-LIKE"/>
    <property type="match status" value="1"/>
</dbReference>
<feature type="transmembrane region" description="Helical" evidence="12">
    <location>
        <begin position="419"/>
        <end position="436"/>
    </location>
</feature>
<evidence type="ECO:0000256" key="7">
    <source>
        <dbReference type="ARBA" id="ARBA00022989"/>
    </source>
</evidence>
<dbReference type="Pfam" id="PF01699">
    <property type="entry name" value="Na_Ca_ex"/>
    <property type="match status" value="2"/>
</dbReference>
<evidence type="ECO:0000259" key="13">
    <source>
        <dbReference type="Pfam" id="PF01699"/>
    </source>
</evidence>
<comment type="caution">
    <text evidence="14">The sequence shown here is derived from an EMBL/GenBank/DDBJ whole genome shotgun (WGS) entry which is preliminary data.</text>
</comment>
<comment type="subcellular location">
    <subcellularLocation>
        <location evidence="1">Membrane</location>
        <topology evidence="1">Multi-pass membrane protein</topology>
    </subcellularLocation>
</comment>
<keyword evidence="2" id="KW-0813">Transport</keyword>
<feature type="transmembrane region" description="Helical" evidence="12">
    <location>
        <begin position="501"/>
        <end position="523"/>
    </location>
</feature>
<keyword evidence="4" id="KW-0633">Potassium transport</keyword>
<evidence type="ECO:0000256" key="2">
    <source>
        <dbReference type="ARBA" id="ARBA00022448"/>
    </source>
</evidence>
<keyword evidence="7 12" id="KW-1133">Transmembrane helix</keyword>
<accession>A0A2R6QUM1</accession>
<feature type="domain" description="Sodium/calcium exchanger membrane region" evidence="13">
    <location>
        <begin position="480"/>
        <end position="631"/>
    </location>
</feature>
<dbReference type="InterPro" id="IPR051359">
    <property type="entry name" value="CaCA_antiporter"/>
</dbReference>
<feature type="transmembrane region" description="Helical" evidence="12">
    <location>
        <begin position="212"/>
        <end position="231"/>
    </location>
</feature>
<dbReference type="GO" id="GO:0008324">
    <property type="term" value="F:monoatomic cation transmembrane transporter activity"/>
    <property type="evidence" value="ECO:0007669"/>
    <property type="project" value="TreeGrafter"/>
</dbReference>
<reference evidence="14 15" key="1">
    <citation type="submission" date="2017-07" db="EMBL/GenBank/DDBJ databases">
        <title>An improved, manually edited Actinidia chinensis var. chinensis (kiwifruit) genome highlights the challenges associated with draft genomes and gene prediction in plants.</title>
        <authorList>
            <person name="Pilkington S."/>
            <person name="Crowhurst R."/>
            <person name="Hilario E."/>
            <person name="Nardozza S."/>
            <person name="Fraser L."/>
            <person name="Peng Y."/>
            <person name="Gunaseelan K."/>
            <person name="Simpson R."/>
            <person name="Tahir J."/>
            <person name="Deroles S."/>
            <person name="Templeton K."/>
            <person name="Luo Z."/>
            <person name="Davy M."/>
            <person name="Cheng C."/>
            <person name="Mcneilage M."/>
            <person name="Scaglione D."/>
            <person name="Liu Y."/>
            <person name="Zhang Q."/>
            <person name="Datson P."/>
            <person name="De Silva N."/>
            <person name="Gardiner S."/>
            <person name="Bassett H."/>
            <person name="Chagne D."/>
            <person name="Mccallum J."/>
            <person name="Dzierzon H."/>
            <person name="Deng C."/>
            <person name="Wang Y.-Y."/>
            <person name="Barron N."/>
            <person name="Manako K."/>
            <person name="Bowen J."/>
            <person name="Foster T."/>
            <person name="Erridge Z."/>
            <person name="Tiffin H."/>
            <person name="Waite C."/>
            <person name="Davies K."/>
            <person name="Grierson E."/>
            <person name="Laing W."/>
            <person name="Kirk R."/>
            <person name="Chen X."/>
            <person name="Wood M."/>
            <person name="Montefiori M."/>
            <person name="Brummell D."/>
            <person name="Schwinn K."/>
            <person name="Catanach A."/>
            <person name="Fullerton C."/>
            <person name="Li D."/>
            <person name="Meiyalaghan S."/>
            <person name="Nieuwenhuizen N."/>
            <person name="Read N."/>
            <person name="Prakash R."/>
            <person name="Hunter D."/>
            <person name="Zhang H."/>
            <person name="Mckenzie M."/>
            <person name="Knabel M."/>
            <person name="Harris A."/>
            <person name="Allan A."/>
            <person name="Chen A."/>
            <person name="Janssen B."/>
            <person name="Plunkett B."/>
            <person name="Dwamena C."/>
            <person name="Voogd C."/>
            <person name="Leif D."/>
            <person name="Lafferty D."/>
            <person name="Souleyre E."/>
            <person name="Varkonyi-Gasic E."/>
            <person name="Gambi F."/>
            <person name="Hanley J."/>
            <person name="Yao J.-L."/>
            <person name="Cheung J."/>
            <person name="David K."/>
            <person name="Warren B."/>
            <person name="Marsh K."/>
            <person name="Snowden K."/>
            <person name="Lin-Wang K."/>
            <person name="Brian L."/>
            <person name="Martinez-Sanchez M."/>
            <person name="Wang M."/>
            <person name="Ileperuma N."/>
            <person name="Macnee N."/>
            <person name="Campin R."/>
            <person name="Mcatee P."/>
            <person name="Drummond R."/>
            <person name="Espley R."/>
            <person name="Ireland H."/>
            <person name="Wu R."/>
            <person name="Atkinson R."/>
            <person name="Karunairetnam S."/>
            <person name="Bulley S."/>
            <person name="Chunkath S."/>
            <person name="Hanley Z."/>
            <person name="Storey R."/>
            <person name="Thrimawithana A."/>
            <person name="Thomson S."/>
            <person name="David C."/>
            <person name="Testolin R."/>
        </authorList>
    </citation>
    <scope>NUCLEOTIDE SEQUENCE [LARGE SCALE GENOMIC DNA]</scope>
    <source>
        <strain evidence="15">cv. Red5</strain>
        <tissue evidence="14">Young leaf</tissue>
    </source>
</reference>
<dbReference type="Gramene" id="PSS15456">
    <property type="protein sequence ID" value="PSS15456"/>
    <property type="gene ID" value="CEY00_Acc12947"/>
</dbReference>
<feature type="transmembrane region" description="Helical" evidence="12">
    <location>
        <begin position="177"/>
        <end position="200"/>
    </location>
</feature>
<feature type="transmembrane region" description="Helical" evidence="12">
    <location>
        <begin position="135"/>
        <end position="157"/>
    </location>
</feature>
<evidence type="ECO:0000256" key="1">
    <source>
        <dbReference type="ARBA" id="ARBA00004141"/>
    </source>
</evidence>
<evidence type="ECO:0000313" key="14">
    <source>
        <dbReference type="EMBL" id="PSS15456.1"/>
    </source>
</evidence>
<dbReference type="Gene3D" id="1.20.1420.30">
    <property type="entry name" value="NCX, central ion-binding region"/>
    <property type="match status" value="2"/>
</dbReference>
<dbReference type="OMA" id="DEDRWSK"/>
<name>A0A2R6QUM1_ACTCC</name>
<dbReference type="OrthoDB" id="407410at2759"/>
<comment type="similarity">
    <text evidence="11">Belongs to the Ca(2+):cation antiporter (CaCA) (TC 2.A.19) family. Cation/calcium exchanger (CCX) subfamily.</text>
</comment>
<dbReference type="GO" id="GO:0006813">
    <property type="term" value="P:potassium ion transport"/>
    <property type="evidence" value="ECO:0007669"/>
    <property type="project" value="UniProtKB-KW"/>
</dbReference>
<sequence>MEVLKGFYGRRRCSRFRGVFNGVCALVLCIFFFDKSPPFKWVFRGGLTNQIDGVEVIRRQIEEIGVSSANYSTGNDGLMRNYLNSVRDPQICTGLSEHRRYNSSCEYLIANPECAPGGFFNYIMFFYCDCENHSAIGYIVLGIWLAALFYLLGNTAADYFCCSLEKLSYLMKLPPTVAGVTLLPLGNGAPDVFASIAAFVGTDAGEVGLNSVLGGALFVTCIVVGTISLSVADQRVQINKRCFIRDVCFLLFTLLSLLVILIIGEVGIWGAIAYVSIYVVYAIYIAAHEILRKHAQRREMNTVPQLLPVKQVRFSDGSEEDESMCTSMLQFGAEADVPRLETRLPHWMWAANVAIFSNEIVKVHVEQSPNPIWGWNDEEIVDDRPSFSCSKLCALLELPLTIPRRLTIPIIEEDRWSKGYGVASVSLAPMLLAFVWNTQDNERGEIAYIVGALVGGILGVLALIYTRADQPPRKCSFFWVLGGFIMSIVWFYMVANELVAVLVALGVIFGIKPSILGLTVLAWGNSMGDLMSNVALAMTGRDGVQIAMSGCYAGPMFNTLAGLGISLLLGAWSKRPALYIIPRDSSLYFTIGFLMLGLVWALFELPRKDMRPTKMLGVGLMAIYLAFLSLRMSIAIGALSVDGSR</sequence>
<evidence type="ECO:0000256" key="9">
    <source>
        <dbReference type="ARBA" id="ARBA00023136"/>
    </source>
</evidence>
<feature type="transmembrane region" description="Helical" evidence="12">
    <location>
        <begin position="615"/>
        <end position="639"/>
    </location>
</feature>
<keyword evidence="3" id="KW-0050">Antiport</keyword>
<dbReference type="AlphaFoldDB" id="A0A2R6QUM1"/>